<sequence>MSEYAISTPDDNVALEPMLGDHDRFKWYITPANSEGNVVNIAAKEARDSKFWNEPKNNGDPVTLGDKKPWKVVIINQKGSGTTCIIRPDGAPDVTWAGATDHSKLGRVVSLIWAGDLKDQNYPVWTISRIGSA</sequence>
<accession>A0A8H3HAK0</accession>
<protein>
    <submittedName>
        <fullName evidence="1">Uncharacterized protein</fullName>
    </submittedName>
</protein>
<dbReference type="Proteomes" id="UP000663853">
    <property type="component" value="Unassembled WGS sequence"/>
</dbReference>
<proteinExistence type="predicted"/>
<organism evidence="1 2">
    <name type="scientific">Rhizoctonia solani</name>
    <dbReference type="NCBI Taxonomy" id="456999"/>
    <lineage>
        <taxon>Eukaryota</taxon>
        <taxon>Fungi</taxon>
        <taxon>Dikarya</taxon>
        <taxon>Basidiomycota</taxon>
        <taxon>Agaricomycotina</taxon>
        <taxon>Agaricomycetes</taxon>
        <taxon>Cantharellales</taxon>
        <taxon>Ceratobasidiaceae</taxon>
        <taxon>Rhizoctonia</taxon>
    </lineage>
</organism>
<evidence type="ECO:0000313" key="2">
    <source>
        <dbReference type="Proteomes" id="UP000663853"/>
    </source>
</evidence>
<dbReference type="Gene3D" id="2.80.10.50">
    <property type="match status" value="1"/>
</dbReference>
<dbReference type="AlphaFoldDB" id="A0A8H3HAK0"/>
<reference evidence="1" key="1">
    <citation type="submission" date="2021-01" db="EMBL/GenBank/DDBJ databases">
        <authorList>
            <person name="Kaushik A."/>
        </authorList>
    </citation>
    <scope>NUCLEOTIDE SEQUENCE</scope>
    <source>
        <strain evidence="1">AG6-10EEA</strain>
    </source>
</reference>
<comment type="caution">
    <text evidence="1">The sequence shown here is derived from an EMBL/GenBank/DDBJ whole genome shotgun (WGS) entry which is preliminary data.</text>
</comment>
<evidence type="ECO:0000313" key="1">
    <source>
        <dbReference type="EMBL" id="CAE6512399.1"/>
    </source>
</evidence>
<name>A0A8H3HAK0_9AGAM</name>
<gene>
    <name evidence="1" type="ORF">RDB_LOCUS131098</name>
</gene>
<dbReference type="EMBL" id="CAJMXA010003703">
    <property type="protein sequence ID" value="CAE6512399.1"/>
    <property type="molecule type" value="Genomic_DNA"/>
</dbReference>